<dbReference type="Proteomes" id="UP000198619">
    <property type="component" value="Unassembled WGS sequence"/>
</dbReference>
<accession>A0A1I0YE29</accession>
<keyword evidence="3" id="KW-1185">Reference proteome</keyword>
<feature type="transmembrane region" description="Helical" evidence="1">
    <location>
        <begin position="16"/>
        <end position="34"/>
    </location>
</feature>
<feature type="transmembrane region" description="Helical" evidence="1">
    <location>
        <begin position="102"/>
        <end position="123"/>
    </location>
</feature>
<keyword evidence="1" id="KW-1133">Transmembrane helix</keyword>
<sequence>MSKNTNIFIFLDNGNGFLGIIVLIILAIAAIKTGTRWIFDHTIRPWIFVIIKGYFKLFLCPLLFFVKPQDFASGFGTKSVSESDIQLFFQNPNNYITENNGIYSYANIIFALIMLFGICLFYYKNGIIKGKAKWCVRYLITTVLISVPLFAFMLEKVSYLQMHVNIDGHYTEIYKDIQSNLFSIYIKFFIFCILMSYFYKQILLFIGKNFTDREKKRLDKINLRKRKTKEYY</sequence>
<gene>
    <name evidence="2" type="ORF">SAMN04488528_101288</name>
</gene>
<reference evidence="2 3" key="1">
    <citation type="submission" date="2016-10" db="EMBL/GenBank/DDBJ databases">
        <authorList>
            <person name="de Groot N.N."/>
        </authorList>
    </citation>
    <scope>NUCLEOTIDE SEQUENCE [LARGE SCALE GENOMIC DNA]</scope>
    <source>
        <strain evidence="2 3">DSM 12271</strain>
    </source>
</reference>
<dbReference type="OrthoDB" id="2086937at2"/>
<dbReference type="AlphaFoldDB" id="A0A1I0YE29"/>
<feature type="transmembrane region" description="Helical" evidence="1">
    <location>
        <begin position="46"/>
        <end position="66"/>
    </location>
</feature>
<name>A0A1I0YE29_9CLOT</name>
<proteinExistence type="predicted"/>
<organism evidence="2 3">
    <name type="scientific">Clostridium frigidicarnis</name>
    <dbReference type="NCBI Taxonomy" id="84698"/>
    <lineage>
        <taxon>Bacteria</taxon>
        <taxon>Bacillati</taxon>
        <taxon>Bacillota</taxon>
        <taxon>Clostridia</taxon>
        <taxon>Eubacteriales</taxon>
        <taxon>Clostridiaceae</taxon>
        <taxon>Clostridium</taxon>
    </lineage>
</organism>
<feature type="transmembrane region" description="Helical" evidence="1">
    <location>
        <begin position="135"/>
        <end position="154"/>
    </location>
</feature>
<protein>
    <submittedName>
        <fullName evidence="2">Uncharacterized protein</fullName>
    </submittedName>
</protein>
<keyword evidence="1" id="KW-0812">Transmembrane</keyword>
<feature type="transmembrane region" description="Helical" evidence="1">
    <location>
        <begin position="184"/>
        <end position="207"/>
    </location>
</feature>
<dbReference type="EMBL" id="FOKI01000012">
    <property type="protein sequence ID" value="SFB11047.1"/>
    <property type="molecule type" value="Genomic_DNA"/>
</dbReference>
<evidence type="ECO:0000256" key="1">
    <source>
        <dbReference type="SAM" id="Phobius"/>
    </source>
</evidence>
<keyword evidence="1" id="KW-0472">Membrane</keyword>
<evidence type="ECO:0000313" key="2">
    <source>
        <dbReference type="EMBL" id="SFB11047.1"/>
    </source>
</evidence>
<dbReference type="RefSeq" id="WP_090040890.1">
    <property type="nucleotide sequence ID" value="NZ_FOKI01000012.1"/>
</dbReference>
<evidence type="ECO:0000313" key="3">
    <source>
        <dbReference type="Proteomes" id="UP000198619"/>
    </source>
</evidence>